<sequence length="76" mass="8662">MTTAPTPVRDTILITHANPEDNRFARWLAGRLTTAGYKVWVDVRALRGGDDFWDKIEHVLRHEAIKQIVVVSEHIG</sequence>
<dbReference type="EMBL" id="JACIDB010000016">
    <property type="protein sequence ID" value="MBB3877396.1"/>
    <property type="molecule type" value="Genomic_DNA"/>
</dbReference>
<dbReference type="InterPro" id="IPR000157">
    <property type="entry name" value="TIR_dom"/>
</dbReference>
<organism evidence="2 3">
    <name type="scientific">Sphingomonas aquatilis</name>
    <dbReference type="NCBI Taxonomy" id="93063"/>
    <lineage>
        <taxon>Bacteria</taxon>
        <taxon>Pseudomonadati</taxon>
        <taxon>Pseudomonadota</taxon>
        <taxon>Alphaproteobacteria</taxon>
        <taxon>Sphingomonadales</taxon>
        <taxon>Sphingomonadaceae</taxon>
        <taxon>Sphingomonas</taxon>
    </lineage>
</organism>
<gene>
    <name evidence="2" type="ORF">GGR47_003664</name>
</gene>
<name>A0AAW3TW39_9SPHN</name>
<keyword evidence="3" id="KW-1185">Reference proteome</keyword>
<protein>
    <recommendedName>
        <fullName evidence="1">TIR domain-containing protein</fullName>
    </recommendedName>
</protein>
<accession>A0AAW3TW39</accession>
<dbReference type="InterPro" id="IPR035897">
    <property type="entry name" value="Toll_tir_struct_dom_sf"/>
</dbReference>
<evidence type="ECO:0000313" key="3">
    <source>
        <dbReference type="Proteomes" id="UP000528945"/>
    </source>
</evidence>
<dbReference type="Gene3D" id="3.40.50.10140">
    <property type="entry name" value="Toll/interleukin-1 receptor homology (TIR) domain"/>
    <property type="match status" value="1"/>
</dbReference>
<dbReference type="SUPFAM" id="SSF52200">
    <property type="entry name" value="Toll/Interleukin receptor TIR domain"/>
    <property type="match status" value="1"/>
</dbReference>
<dbReference type="PROSITE" id="PS50104">
    <property type="entry name" value="TIR"/>
    <property type="match status" value="1"/>
</dbReference>
<evidence type="ECO:0000313" key="2">
    <source>
        <dbReference type="EMBL" id="MBB3877396.1"/>
    </source>
</evidence>
<dbReference type="RefSeq" id="WP_244305318.1">
    <property type="nucleotide sequence ID" value="NZ_JACIDB010000016.1"/>
</dbReference>
<dbReference type="AlphaFoldDB" id="A0AAW3TW39"/>
<dbReference type="Pfam" id="PF13676">
    <property type="entry name" value="TIR_2"/>
    <property type="match status" value="1"/>
</dbReference>
<dbReference type="GO" id="GO:0007165">
    <property type="term" value="P:signal transduction"/>
    <property type="evidence" value="ECO:0007669"/>
    <property type="project" value="InterPro"/>
</dbReference>
<evidence type="ECO:0000259" key="1">
    <source>
        <dbReference type="PROSITE" id="PS50104"/>
    </source>
</evidence>
<dbReference type="Proteomes" id="UP000528945">
    <property type="component" value="Unassembled WGS sequence"/>
</dbReference>
<comment type="caution">
    <text evidence="2">The sequence shown here is derived from an EMBL/GenBank/DDBJ whole genome shotgun (WGS) entry which is preliminary data.</text>
</comment>
<reference evidence="2 3" key="1">
    <citation type="submission" date="2020-08" db="EMBL/GenBank/DDBJ databases">
        <title>Genomic Encyclopedia of Type Strains, Phase IV (KMG-IV): sequencing the most valuable type-strain genomes for metagenomic binning, comparative biology and taxonomic classification.</title>
        <authorList>
            <person name="Goeker M."/>
        </authorList>
    </citation>
    <scope>NUCLEOTIDE SEQUENCE [LARGE SCALE GENOMIC DNA]</scope>
    <source>
        <strain evidence="2 3">DSM 15581</strain>
    </source>
</reference>
<feature type="domain" description="TIR" evidence="1">
    <location>
        <begin position="7"/>
        <end position="76"/>
    </location>
</feature>
<proteinExistence type="predicted"/>